<sequence length="96" mass="10362">MVLRLLLLLLLFLGVVCSVIEVKSQSLYLMPTYNTRSPSRSLWGPSNGNLSAGAQRNAWPNLTTFSHLAPGNKKGLQNTIYGVSLSSPSHNDYGGA</sequence>
<evidence type="ECO:0000256" key="1">
    <source>
        <dbReference type="SAM" id="SignalP"/>
    </source>
</evidence>
<accession>A0A2M4DCL9</accession>
<name>A0A2M4DCL9_ANODA</name>
<feature type="chain" id="PRO_5014663126" evidence="1">
    <location>
        <begin position="19"/>
        <end position="96"/>
    </location>
</feature>
<proteinExistence type="predicted"/>
<dbReference type="AlphaFoldDB" id="A0A2M4DCL9"/>
<organism evidence="2">
    <name type="scientific">Anopheles darlingi</name>
    <name type="common">Mosquito</name>
    <dbReference type="NCBI Taxonomy" id="43151"/>
    <lineage>
        <taxon>Eukaryota</taxon>
        <taxon>Metazoa</taxon>
        <taxon>Ecdysozoa</taxon>
        <taxon>Arthropoda</taxon>
        <taxon>Hexapoda</taxon>
        <taxon>Insecta</taxon>
        <taxon>Pterygota</taxon>
        <taxon>Neoptera</taxon>
        <taxon>Endopterygota</taxon>
        <taxon>Diptera</taxon>
        <taxon>Nematocera</taxon>
        <taxon>Culicoidea</taxon>
        <taxon>Culicidae</taxon>
        <taxon>Anophelinae</taxon>
        <taxon>Anopheles</taxon>
    </lineage>
</organism>
<reference evidence="2" key="1">
    <citation type="submission" date="2018-01" db="EMBL/GenBank/DDBJ databases">
        <title>An insight into the sialome of Amazonian anophelines.</title>
        <authorList>
            <person name="Ribeiro J.M."/>
            <person name="Scarpassa V."/>
            <person name="Calvo E."/>
        </authorList>
    </citation>
    <scope>NUCLEOTIDE SEQUENCE</scope>
</reference>
<evidence type="ECO:0000313" key="2">
    <source>
        <dbReference type="EMBL" id="MBW75333.1"/>
    </source>
</evidence>
<feature type="signal peptide" evidence="1">
    <location>
        <begin position="1"/>
        <end position="18"/>
    </location>
</feature>
<keyword evidence="1" id="KW-0732">Signal</keyword>
<protein>
    <submittedName>
        <fullName evidence="2">Putative secreted protein</fullName>
    </submittedName>
</protein>
<dbReference type="EMBL" id="GGFL01011155">
    <property type="protein sequence ID" value="MBW75333.1"/>
    <property type="molecule type" value="Transcribed_RNA"/>
</dbReference>